<dbReference type="GO" id="GO:0008168">
    <property type="term" value="F:methyltransferase activity"/>
    <property type="evidence" value="ECO:0007669"/>
    <property type="project" value="UniProtKB-KW"/>
</dbReference>
<dbReference type="RefSeq" id="WP_121217186.1">
    <property type="nucleotide sequence ID" value="NZ_RBIG01000001.1"/>
</dbReference>
<dbReference type="CDD" id="cd02440">
    <property type="entry name" value="AdoMet_MTases"/>
    <property type="match status" value="1"/>
</dbReference>
<dbReference type="SUPFAM" id="SSF53335">
    <property type="entry name" value="S-adenosyl-L-methionine-dependent methyltransferases"/>
    <property type="match status" value="1"/>
</dbReference>
<evidence type="ECO:0000313" key="3">
    <source>
        <dbReference type="EMBL" id="RKQ72649.1"/>
    </source>
</evidence>
<sequence length="401" mass="43165">MTDPVQDQYEAYPYPGRNPAEEATRLVTGSPSRVPEIDHYLFGGKRDWNRPFRVLVAGGGTGDATVMLAQQLHDKGVKAEITYLDLSSASRAIAEQRIAARGLTSVTFLNGSLLDLAAIGLGGFDYIDCCGVLHHLPDPDAGLASLAGALAPGGGIGIMVYGEYGRAGLYPLQAALRQLAGDLPLQEQVALAKKLLPALPVTNGFRNNRFLGDHRRGDAELVDLLLHRQDRAYTVPQLAELIAGAGLCIASFIEPLRYDPSLYLTDPVLAKRAASLPAPDQAALAERLAGNMKLHIAYLSRESGTAAQPAPEAIPLFIEWEAETVAKAVQQQGGIKGAFDGLPVTLPLPRQAPAILKLIDGTRSLDTIRQEAGYADWDSFMAIFRPVWRALNGINRLVLRH</sequence>
<dbReference type="Proteomes" id="UP000277424">
    <property type="component" value="Unassembled WGS sequence"/>
</dbReference>
<evidence type="ECO:0000256" key="1">
    <source>
        <dbReference type="SAM" id="MobiDB-lite"/>
    </source>
</evidence>
<dbReference type="AlphaFoldDB" id="A0A420WNQ4"/>
<dbReference type="Pfam" id="PF08242">
    <property type="entry name" value="Methyltransf_12"/>
    <property type="match status" value="1"/>
</dbReference>
<comment type="caution">
    <text evidence="3">The sequence shown here is derived from an EMBL/GenBank/DDBJ whole genome shotgun (WGS) entry which is preliminary data.</text>
</comment>
<evidence type="ECO:0000259" key="2">
    <source>
        <dbReference type="Pfam" id="PF08242"/>
    </source>
</evidence>
<dbReference type="OrthoDB" id="649979at2"/>
<protein>
    <submittedName>
        <fullName evidence="3">Methyltransferase family protein</fullName>
    </submittedName>
</protein>
<evidence type="ECO:0000313" key="4">
    <source>
        <dbReference type="Proteomes" id="UP000277424"/>
    </source>
</evidence>
<keyword evidence="3" id="KW-0489">Methyltransferase</keyword>
<name>A0A420WNQ4_9PROT</name>
<reference evidence="3 4" key="1">
    <citation type="submission" date="2018-10" db="EMBL/GenBank/DDBJ databases">
        <title>Comparative analysis of microorganisms from saline springs in Andes Mountain Range, Colombia.</title>
        <authorList>
            <person name="Rubin E."/>
        </authorList>
    </citation>
    <scope>NUCLEOTIDE SEQUENCE [LARGE SCALE GENOMIC DNA]</scope>
    <source>
        <strain evidence="3 4">USBA 36</strain>
    </source>
</reference>
<feature type="region of interest" description="Disordered" evidence="1">
    <location>
        <begin position="1"/>
        <end position="21"/>
    </location>
</feature>
<feature type="domain" description="Methyltransferase type 12" evidence="2">
    <location>
        <begin position="57"/>
        <end position="155"/>
    </location>
</feature>
<dbReference type="Gene3D" id="3.40.50.150">
    <property type="entry name" value="Vaccinia Virus protein VP39"/>
    <property type="match status" value="1"/>
</dbReference>
<organism evidence="3 4">
    <name type="scientific">Oceanibaculum indicum</name>
    <dbReference type="NCBI Taxonomy" id="526216"/>
    <lineage>
        <taxon>Bacteria</taxon>
        <taxon>Pseudomonadati</taxon>
        <taxon>Pseudomonadota</taxon>
        <taxon>Alphaproteobacteria</taxon>
        <taxon>Rhodospirillales</taxon>
        <taxon>Oceanibaculaceae</taxon>
        <taxon>Oceanibaculum</taxon>
    </lineage>
</organism>
<accession>A0A420WNQ4</accession>
<dbReference type="EMBL" id="RBIG01000001">
    <property type="protein sequence ID" value="RKQ72649.1"/>
    <property type="molecule type" value="Genomic_DNA"/>
</dbReference>
<gene>
    <name evidence="3" type="ORF">BCL74_0417</name>
</gene>
<dbReference type="GO" id="GO:0032259">
    <property type="term" value="P:methylation"/>
    <property type="evidence" value="ECO:0007669"/>
    <property type="project" value="UniProtKB-KW"/>
</dbReference>
<proteinExistence type="predicted"/>
<dbReference type="InterPro" id="IPR013217">
    <property type="entry name" value="Methyltransf_12"/>
</dbReference>
<keyword evidence="3" id="KW-0808">Transferase</keyword>
<dbReference type="InterPro" id="IPR029063">
    <property type="entry name" value="SAM-dependent_MTases_sf"/>
</dbReference>